<feature type="compositionally biased region" description="Acidic residues" evidence="1">
    <location>
        <begin position="444"/>
        <end position="486"/>
    </location>
</feature>
<reference evidence="3" key="1">
    <citation type="submission" date="2016-03" db="EMBL/GenBank/DDBJ databases">
        <authorList>
            <person name="Ploux O."/>
        </authorList>
    </citation>
    <scope>NUCLEOTIDE SEQUENCE [LARGE SCALE GENOMIC DNA]</scope>
    <source>
        <strain evidence="3">UK7</strain>
    </source>
</reference>
<dbReference type="InParanoid" id="A0A1E1K7J7"/>
<dbReference type="GO" id="GO:0005634">
    <property type="term" value="C:nucleus"/>
    <property type="evidence" value="ECO:0007669"/>
    <property type="project" value="TreeGrafter"/>
</dbReference>
<dbReference type="STRING" id="914237.A0A1E1K7J7"/>
<feature type="compositionally biased region" description="Basic and acidic residues" evidence="1">
    <location>
        <begin position="429"/>
        <end position="441"/>
    </location>
</feature>
<evidence type="ECO:0000313" key="2">
    <source>
        <dbReference type="EMBL" id="CZS92584.1"/>
    </source>
</evidence>
<accession>A0A1E1K7J7</accession>
<dbReference type="EMBL" id="FJUW01000006">
    <property type="protein sequence ID" value="CZS92584.1"/>
    <property type="molecule type" value="Genomic_DNA"/>
</dbReference>
<protein>
    <submittedName>
        <fullName evidence="2">Related to sgt1 protein</fullName>
    </submittedName>
</protein>
<feature type="region of interest" description="Disordered" evidence="1">
    <location>
        <begin position="569"/>
        <end position="596"/>
    </location>
</feature>
<organism evidence="2 3">
    <name type="scientific">Rhynchosporium graminicola</name>
    <dbReference type="NCBI Taxonomy" id="2792576"/>
    <lineage>
        <taxon>Eukaryota</taxon>
        <taxon>Fungi</taxon>
        <taxon>Dikarya</taxon>
        <taxon>Ascomycota</taxon>
        <taxon>Pezizomycotina</taxon>
        <taxon>Leotiomycetes</taxon>
        <taxon>Helotiales</taxon>
        <taxon>Ploettnerulaceae</taxon>
        <taxon>Rhynchosporium</taxon>
    </lineage>
</organism>
<comment type="caution">
    <text evidence="2">The sequence shown here is derived from an EMBL/GenBank/DDBJ whole genome shotgun (WGS) entry which is preliminary data.</text>
</comment>
<feature type="region of interest" description="Disordered" evidence="1">
    <location>
        <begin position="615"/>
        <end position="648"/>
    </location>
</feature>
<sequence>MDLPDLGFKGFGEGFEGFPKRLPEDCVEYSLFIIKSKLKSQKEVLGRLEEVRKESLRMTERLLKEYIWQREAFKLEIESDKGLMYLHGLTNYGDSVEDEWLIVYILKELSYLFPDLWIKVVDTDGEFLLIEAANALPRWLNPEIADNRVWISNSKLRIIPLIAAPASSSAKATAPVSKSLTIEEAHRTITATPQILINSPLLEEEAFYRLRNYPSQISASLHHAPITIPRKLAYLLHHRPASIAPAVEAFYLRDPIALKPLQSSTSNLILPPEDLVTVSTRFTKVLYAQLKSQQFTPPESWKQLLFKSGKHAPSDHIGAKKYAKLELGMKVTSGFEMLLTDSKNGDNRTVRELKILIEDLETDDDVDLPTDEEISKWEGVSREDDETWLDINFEDFERELEGKNKGKERSGAPGTFGPEPPPGFGDAKTQADLKKMVERFESFLNDDDAGVDGAEMDEMDIDNDDDDDDDEEDSEDEDKDVSFDENEFAKMMREMMGMPPEEDEETATNHTRTSRTRSSNSRIQELNSSDDEDDEEEATELKKVMDQMEAELNEAGALNLDPTPRKLAAVKGKAKAGNEEVGSASEATDDEESDGEIDIDFNLAKNLLESFKSQAGMAGPGGNLMGMMGMQLPRDEDDAASSMRRHQT</sequence>
<dbReference type="PANTHER" id="PTHR13060">
    <property type="entry name" value="SGT1 PROTEIN HSGT1 SUPPRESSOR OF GCR2"/>
    <property type="match status" value="1"/>
</dbReference>
<dbReference type="Pfam" id="PF07093">
    <property type="entry name" value="SGT1"/>
    <property type="match status" value="2"/>
</dbReference>
<feature type="compositionally biased region" description="Acidic residues" evidence="1">
    <location>
        <begin position="587"/>
        <end position="596"/>
    </location>
</feature>
<feature type="compositionally biased region" description="Acidic residues" evidence="1">
    <location>
        <begin position="528"/>
        <end position="538"/>
    </location>
</feature>
<feature type="compositionally biased region" description="Basic and acidic residues" evidence="1">
    <location>
        <begin position="399"/>
        <end position="410"/>
    </location>
</feature>
<gene>
    <name evidence="2" type="ORF">RCO7_01850</name>
</gene>
<evidence type="ECO:0000256" key="1">
    <source>
        <dbReference type="SAM" id="MobiDB-lite"/>
    </source>
</evidence>
<dbReference type="InterPro" id="IPR010770">
    <property type="entry name" value="Ecd"/>
</dbReference>
<dbReference type="PANTHER" id="PTHR13060:SF0">
    <property type="entry name" value="PROTEIN ECDYSONELESS HOMOLOG"/>
    <property type="match status" value="1"/>
</dbReference>
<proteinExistence type="predicted"/>
<evidence type="ECO:0000313" key="3">
    <source>
        <dbReference type="Proteomes" id="UP000178129"/>
    </source>
</evidence>
<dbReference type="Proteomes" id="UP000178129">
    <property type="component" value="Unassembled WGS sequence"/>
</dbReference>
<name>A0A1E1K7J7_9HELO</name>
<feature type="region of interest" description="Disordered" evidence="1">
    <location>
        <begin position="399"/>
        <end position="540"/>
    </location>
</feature>
<feature type="compositionally biased region" description="Low complexity" evidence="1">
    <location>
        <begin position="508"/>
        <end position="522"/>
    </location>
</feature>
<dbReference type="AlphaFoldDB" id="A0A1E1K7J7"/>
<keyword evidence="3" id="KW-1185">Reference proteome</keyword>